<dbReference type="InterPro" id="IPR000595">
    <property type="entry name" value="cNMP-bd_dom"/>
</dbReference>
<dbReference type="Pfam" id="PF00027">
    <property type="entry name" value="cNMP_binding"/>
    <property type="match status" value="1"/>
</dbReference>
<reference evidence="2" key="1">
    <citation type="submission" date="2018-06" db="EMBL/GenBank/DDBJ databases">
        <authorList>
            <person name="Zhirakovskaya E."/>
        </authorList>
    </citation>
    <scope>NUCLEOTIDE SEQUENCE</scope>
</reference>
<accession>A0A3B1CYA8</accession>
<dbReference type="CDD" id="cd00038">
    <property type="entry name" value="CAP_ED"/>
    <property type="match status" value="1"/>
</dbReference>
<dbReference type="AlphaFoldDB" id="A0A3B1CYA8"/>
<name>A0A3B1CYA8_9ZZZZ</name>
<feature type="domain" description="Cyclic nucleotide-binding" evidence="1">
    <location>
        <begin position="60"/>
        <end position="130"/>
    </location>
</feature>
<evidence type="ECO:0000259" key="1">
    <source>
        <dbReference type="PROSITE" id="PS50042"/>
    </source>
</evidence>
<dbReference type="InterPro" id="IPR018490">
    <property type="entry name" value="cNMP-bd_dom_sf"/>
</dbReference>
<protein>
    <recommendedName>
        <fullName evidence="1">Cyclic nucleotide-binding domain-containing protein</fullName>
    </recommendedName>
</protein>
<dbReference type="PROSITE" id="PS50042">
    <property type="entry name" value="CNMP_BINDING_3"/>
    <property type="match status" value="1"/>
</dbReference>
<evidence type="ECO:0000313" key="2">
    <source>
        <dbReference type="EMBL" id="VAX24265.1"/>
    </source>
</evidence>
<gene>
    <name evidence="2" type="ORF">MNBD_NITROSPINAE02-108</name>
</gene>
<organism evidence="2">
    <name type="scientific">hydrothermal vent metagenome</name>
    <dbReference type="NCBI Taxonomy" id="652676"/>
    <lineage>
        <taxon>unclassified sequences</taxon>
        <taxon>metagenomes</taxon>
        <taxon>ecological metagenomes</taxon>
    </lineage>
</organism>
<dbReference type="EMBL" id="UOGE01000093">
    <property type="protein sequence ID" value="VAX24265.1"/>
    <property type="molecule type" value="Genomic_DNA"/>
</dbReference>
<dbReference type="SUPFAM" id="SSF51206">
    <property type="entry name" value="cAMP-binding domain-like"/>
    <property type="match status" value="1"/>
</dbReference>
<proteinExistence type="predicted"/>
<sequence>MCAQLLKMPSGQKEVVDILSGMKTLDGLSPIQLARLARLDVTRWGPDEFLIQEGEANIGEMIILLSGKIYIRKKVNQSSGATYEQLRELEAPTLVGEDSFFTGLKRSAGVWAKKRVAGLLVNHDEFNRMVCLDKISGAGFIKKLSLECQVRAEKTLNLYFGMLKLVFNREKIAREFFYCSAMENRKLLLETKGDVADWIEVAAKIMMCTREINNALEDLYHFANLPDMKATSVDKSGFRLSPDHQFHRVMRSLLEELDNAQKHVSLGSLNMKETLASIIISGQESGRIIDYQLMVSLLNQAYSLAMSHSAELGFTITVLDVSRVEDKKVEEGRSLLWD</sequence>
<dbReference type="Gene3D" id="2.60.120.10">
    <property type="entry name" value="Jelly Rolls"/>
    <property type="match status" value="1"/>
</dbReference>
<dbReference type="InterPro" id="IPR014710">
    <property type="entry name" value="RmlC-like_jellyroll"/>
</dbReference>